<evidence type="ECO:0000256" key="3">
    <source>
        <dbReference type="ARBA" id="ARBA00022801"/>
    </source>
</evidence>
<evidence type="ECO:0000313" key="6">
    <source>
        <dbReference type="EMBL" id="MDH7640710.1"/>
    </source>
</evidence>
<dbReference type="InterPro" id="IPR001547">
    <property type="entry name" value="Glyco_hydro_5"/>
</dbReference>
<dbReference type="PANTHER" id="PTHR31451:SF40">
    <property type="entry name" value="GLYCOSIDE HYDROLASE FAMILY 5 DOMAIN-CONTAINING PROTEIN"/>
    <property type="match status" value="1"/>
</dbReference>
<feature type="domain" description="Glycoside hydrolase family 5" evidence="5">
    <location>
        <begin position="26"/>
        <end position="435"/>
    </location>
</feature>
<gene>
    <name evidence="6" type="ORF">QGN17_18395</name>
</gene>
<reference evidence="6" key="1">
    <citation type="submission" date="2023-04" db="EMBL/GenBank/DDBJ databases">
        <title>Sphingomonas sp. MAHUQ-71 isolated from rice field.</title>
        <authorList>
            <person name="Huq M.A."/>
        </authorList>
    </citation>
    <scope>NUCLEOTIDE SEQUENCE</scope>
    <source>
        <strain evidence="6">MAHUQ-71</strain>
    </source>
</reference>
<sequence>MIGRRGVLAGGLALTALAAAPPAGDRFVRVEGQQLRRGGRRYPLIGTNLWYAAWLGADRPYGNRARLGRELDRLKALGINTVRILGAAERSPLHGAVTPVFRGPGAEYDAGLLEGLDYALAEIGRRGMTATIYTNNFWEWSGGMAAYLTYVNGGHFIEASDLSRPWTDFPDFVSDFYDNPQALALANDYLRTLVARTNSVTGKPYRDDPAILAWQLANEPRPAGSEAAFARAYPHYLDWIRSTARLIKSIDPNHLVSAGSEGLAGCLQKEACVVDTNASPDIDYLTMHIWPQNFGWVKRGALAETYDVGAANTRTYIDTHVAIAKRLNKPVVIEEFGFPRDGGSFEPGSATTLRDRYYRLVLSAAADGYRAGGPLAGANFWAWNGEGRAQHADRRFQPGDTAFVGDPPQEPQGLYGVFDADRSTQKVIRDWARAMRG</sequence>
<comment type="catalytic activity">
    <reaction evidence="1">
        <text>Random hydrolysis of (1-&gt;4)-beta-D-mannosidic linkages in mannans, galactomannans and glucomannans.</text>
        <dbReference type="EC" id="3.2.1.78"/>
    </reaction>
</comment>
<proteinExistence type="predicted"/>
<accession>A0ABT6N6J8</accession>
<protein>
    <recommendedName>
        <fullName evidence="2">mannan endo-1,4-beta-mannosidase</fullName>
        <ecNumber evidence="2">3.2.1.78</ecNumber>
    </recommendedName>
</protein>
<dbReference type="Pfam" id="PF26410">
    <property type="entry name" value="GH5_mannosidase"/>
    <property type="match status" value="1"/>
</dbReference>
<comment type="caution">
    <text evidence="6">The sequence shown here is derived from an EMBL/GenBank/DDBJ whole genome shotgun (WGS) entry which is preliminary data.</text>
</comment>
<dbReference type="SUPFAM" id="SSF51445">
    <property type="entry name" value="(Trans)glycosidases"/>
    <property type="match status" value="1"/>
</dbReference>
<evidence type="ECO:0000256" key="4">
    <source>
        <dbReference type="ARBA" id="ARBA00023295"/>
    </source>
</evidence>
<evidence type="ECO:0000256" key="2">
    <source>
        <dbReference type="ARBA" id="ARBA00012706"/>
    </source>
</evidence>
<dbReference type="Proteomes" id="UP001160625">
    <property type="component" value="Unassembled WGS sequence"/>
</dbReference>
<dbReference type="RefSeq" id="WP_281046067.1">
    <property type="nucleotide sequence ID" value="NZ_JARYGZ010000004.1"/>
</dbReference>
<keyword evidence="4" id="KW-0326">Glycosidase</keyword>
<dbReference type="EMBL" id="JARYGZ010000004">
    <property type="protein sequence ID" value="MDH7640710.1"/>
    <property type="molecule type" value="Genomic_DNA"/>
</dbReference>
<dbReference type="EC" id="3.2.1.78" evidence="2"/>
<dbReference type="InterPro" id="IPR017853">
    <property type="entry name" value="GH"/>
</dbReference>
<dbReference type="PANTHER" id="PTHR31451">
    <property type="match status" value="1"/>
</dbReference>
<dbReference type="InterPro" id="IPR045053">
    <property type="entry name" value="MAN-like"/>
</dbReference>
<dbReference type="PROSITE" id="PS00659">
    <property type="entry name" value="GLYCOSYL_HYDROL_F5"/>
    <property type="match status" value="1"/>
</dbReference>
<keyword evidence="7" id="KW-1185">Reference proteome</keyword>
<evidence type="ECO:0000313" key="7">
    <source>
        <dbReference type="Proteomes" id="UP001160625"/>
    </source>
</evidence>
<evidence type="ECO:0000259" key="5">
    <source>
        <dbReference type="Pfam" id="PF26410"/>
    </source>
</evidence>
<dbReference type="Gene3D" id="3.20.20.80">
    <property type="entry name" value="Glycosidases"/>
    <property type="match status" value="1"/>
</dbReference>
<organism evidence="6 7">
    <name type="scientific">Sphingomonas oryzagri</name>
    <dbReference type="NCBI Taxonomy" id="3042314"/>
    <lineage>
        <taxon>Bacteria</taxon>
        <taxon>Pseudomonadati</taxon>
        <taxon>Pseudomonadota</taxon>
        <taxon>Alphaproteobacteria</taxon>
        <taxon>Sphingomonadales</taxon>
        <taxon>Sphingomonadaceae</taxon>
        <taxon>Sphingomonas</taxon>
    </lineage>
</organism>
<evidence type="ECO:0000256" key="1">
    <source>
        <dbReference type="ARBA" id="ARBA00001678"/>
    </source>
</evidence>
<keyword evidence="3" id="KW-0378">Hydrolase</keyword>
<dbReference type="InterPro" id="IPR018087">
    <property type="entry name" value="Glyco_hydro_5_CS"/>
</dbReference>
<name>A0ABT6N6J8_9SPHN</name>